<evidence type="ECO:0000256" key="1">
    <source>
        <dbReference type="SAM" id="Phobius"/>
    </source>
</evidence>
<dbReference type="EMBL" id="JACJID010000005">
    <property type="protein sequence ID" value="MBA8929704.1"/>
    <property type="molecule type" value="Genomic_DNA"/>
</dbReference>
<accession>A0ABR6BS08</accession>
<name>A0ABR6BS08_9PSEU</name>
<proteinExistence type="predicted"/>
<organism evidence="2 3">
    <name type="scientific">Kutzneria viridogrisea</name>
    <dbReference type="NCBI Taxonomy" id="47990"/>
    <lineage>
        <taxon>Bacteria</taxon>
        <taxon>Bacillati</taxon>
        <taxon>Actinomycetota</taxon>
        <taxon>Actinomycetes</taxon>
        <taxon>Pseudonocardiales</taxon>
        <taxon>Pseudonocardiaceae</taxon>
        <taxon>Kutzneria</taxon>
    </lineage>
</organism>
<keyword evidence="1" id="KW-0812">Transmembrane</keyword>
<keyword evidence="3" id="KW-1185">Reference proteome</keyword>
<evidence type="ECO:0000313" key="3">
    <source>
        <dbReference type="Proteomes" id="UP000517916"/>
    </source>
</evidence>
<evidence type="ECO:0000313" key="2">
    <source>
        <dbReference type="EMBL" id="MBA8929704.1"/>
    </source>
</evidence>
<keyword evidence="1" id="KW-0472">Membrane</keyword>
<gene>
    <name evidence="2" type="ORF">BC739_006922</name>
</gene>
<keyword evidence="1" id="KW-1133">Transmembrane helix</keyword>
<reference evidence="2 3" key="1">
    <citation type="submission" date="2020-08" db="EMBL/GenBank/DDBJ databases">
        <title>Genomic Encyclopedia of Archaeal and Bacterial Type Strains, Phase II (KMG-II): from individual species to whole genera.</title>
        <authorList>
            <person name="Goeker M."/>
        </authorList>
    </citation>
    <scope>NUCLEOTIDE SEQUENCE [LARGE SCALE GENOMIC DNA]</scope>
    <source>
        <strain evidence="2 3">DSM 43850</strain>
    </source>
</reference>
<dbReference type="Proteomes" id="UP000517916">
    <property type="component" value="Unassembled WGS sequence"/>
</dbReference>
<comment type="caution">
    <text evidence="2">The sequence shown here is derived from an EMBL/GenBank/DDBJ whole genome shotgun (WGS) entry which is preliminary data.</text>
</comment>
<protein>
    <submittedName>
        <fullName evidence="2">Uncharacterized protein</fullName>
    </submittedName>
</protein>
<sequence length="32" mass="3861">MELFFSALMVLVSVAIVWFTVYVLYRLYSDQR</sequence>
<feature type="transmembrane region" description="Helical" evidence="1">
    <location>
        <begin position="6"/>
        <end position="25"/>
    </location>
</feature>